<name>A0A131XDB1_9ACAR</name>
<dbReference type="PANTHER" id="PTHR48153:SF3">
    <property type="entry name" value="INACTIVE UFM1-SPECIFIC PROTEASE 1"/>
    <property type="match status" value="1"/>
</dbReference>
<dbReference type="PANTHER" id="PTHR48153">
    <property type="entry name" value="UFM1-SPECIFIC PROTEASE 2"/>
    <property type="match status" value="1"/>
</dbReference>
<dbReference type="InterPro" id="IPR012462">
    <property type="entry name" value="UFSP1/2_DUB_cat"/>
</dbReference>
<dbReference type="AlphaFoldDB" id="A0A131XDB1"/>
<evidence type="ECO:0000313" key="4">
    <source>
        <dbReference type="EMBL" id="JAP63646.1"/>
    </source>
</evidence>
<evidence type="ECO:0000256" key="2">
    <source>
        <dbReference type="ARBA" id="ARBA00022801"/>
    </source>
</evidence>
<dbReference type="GO" id="GO:0071567">
    <property type="term" value="F:deUFMylase activity"/>
    <property type="evidence" value="ECO:0007669"/>
    <property type="project" value="UniProtKB-ARBA"/>
</dbReference>
<proteinExistence type="evidence at transcript level"/>
<evidence type="ECO:0000259" key="3">
    <source>
        <dbReference type="Pfam" id="PF07910"/>
    </source>
</evidence>
<evidence type="ECO:0000256" key="1">
    <source>
        <dbReference type="ARBA" id="ARBA00008552"/>
    </source>
</evidence>
<keyword evidence="2" id="KW-0378">Hydrolase</keyword>
<reference evidence="4" key="1">
    <citation type="journal article" date="2017" name="Ticks Tick Borne Dis.">
        <title>An insight into the sialome of Hyalomma excavatum.</title>
        <authorList>
            <person name="Ribeiro J.M."/>
            <person name="Slovak M."/>
            <person name="Francischetti I.M."/>
        </authorList>
    </citation>
    <scope>NUCLEOTIDE SEQUENCE</scope>
    <source>
        <strain evidence="4">Samish</strain>
        <tissue evidence="4">Salivary glands</tissue>
    </source>
</reference>
<sequence>MAALLEDVHEGLDLPPQASRAACVKGKYAYYHYGCDGVDDRGWGCGYRTLQTICSWVVFQKQEAGETARAVPSIAEIQAALVLLGDKEARFEGSRDWIGSTEVFLSLDHFYQVPCRILHARTGDQVANHMDALFKHFEQQGSPVMMGGDSDASSKGILGVCQTSSGESHLLVLDPHWYRNDAKHGPLVGAKAHVQQNGWIAWRSLDSLMESSFYNLCLPLLHSIAKSRS</sequence>
<dbReference type="Pfam" id="PF07910">
    <property type="entry name" value="Peptidase_C78"/>
    <property type="match status" value="1"/>
</dbReference>
<organism evidence="4">
    <name type="scientific">Hyalomma excavatum</name>
    <dbReference type="NCBI Taxonomy" id="257692"/>
    <lineage>
        <taxon>Eukaryota</taxon>
        <taxon>Metazoa</taxon>
        <taxon>Ecdysozoa</taxon>
        <taxon>Arthropoda</taxon>
        <taxon>Chelicerata</taxon>
        <taxon>Arachnida</taxon>
        <taxon>Acari</taxon>
        <taxon>Parasitiformes</taxon>
        <taxon>Ixodida</taxon>
        <taxon>Ixodoidea</taxon>
        <taxon>Ixodidae</taxon>
        <taxon>Hyalomminae</taxon>
        <taxon>Hyalomma</taxon>
    </lineage>
</organism>
<protein>
    <submittedName>
        <fullName evidence="4">Putative peptidase family c78</fullName>
    </submittedName>
</protein>
<accession>A0A131XDB1</accession>
<dbReference type="EMBL" id="GEFH01004935">
    <property type="protein sequence ID" value="JAP63646.1"/>
    <property type="molecule type" value="mRNA"/>
</dbReference>
<comment type="similarity">
    <text evidence="1">Belongs to the peptidase C78 family.</text>
</comment>
<dbReference type="Gene3D" id="3.90.70.130">
    <property type="match status" value="1"/>
</dbReference>
<feature type="domain" description="UFSP1/2/DUB catalytic" evidence="3">
    <location>
        <begin position="21"/>
        <end position="217"/>
    </location>
</feature>